<proteinExistence type="predicted"/>
<keyword evidence="2" id="KW-1185">Reference proteome</keyword>
<comment type="caution">
    <text evidence="1">The sequence shown here is derived from an EMBL/GenBank/DDBJ whole genome shotgun (WGS) entry which is preliminary data.</text>
</comment>
<dbReference type="Proteomes" id="UP001594351">
    <property type="component" value="Unassembled WGS sequence"/>
</dbReference>
<name>A0ABV6YWS4_UNCC1</name>
<reference evidence="1 2" key="1">
    <citation type="submission" date="2024-09" db="EMBL/GenBank/DDBJ databases">
        <title>Laminarin stimulates single cell rates of sulfate reduction while oxygen inhibits transcriptomic activity in coastal marine sediment.</title>
        <authorList>
            <person name="Lindsay M."/>
            <person name="Orcutt B."/>
            <person name="Emerson D."/>
            <person name="Stepanauskas R."/>
            <person name="D'Angelo T."/>
        </authorList>
    </citation>
    <scope>NUCLEOTIDE SEQUENCE [LARGE SCALE GENOMIC DNA]</scope>
    <source>
        <strain evidence="1">SAG AM-311-K15</strain>
    </source>
</reference>
<organism evidence="1 2">
    <name type="scientific">candidate division CSSED10-310 bacterium</name>
    <dbReference type="NCBI Taxonomy" id="2855610"/>
    <lineage>
        <taxon>Bacteria</taxon>
        <taxon>Bacteria division CSSED10-310</taxon>
    </lineage>
</organism>
<evidence type="ECO:0000313" key="1">
    <source>
        <dbReference type="EMBL" id="MFC1850656.1"/>
    </source>
</evidence>
<gene>
    <name evidence="1" type="ORF">ACFL27_10730</name>
</gene>
<accession>A0ABV6YWS4</accession>
<dbReference type="EMBL" id="JBHPBY010000114">
    <property type="protein sequence ID" value="MFC1850656.1"/>
    <property type="molecule type" value="Genomic_DNA"/>
</dbReference>
<protein>
    <submittedName>
        <fullName evidence="1">Uncharacterized protein</fullName>
    </submittedName>
</protein>
<sequence>MLLARGDVVIENTKVRFFDFDTLLVDDFESLLKKTEKITGYVSIAYHNRKDILIIFEGQIKEALTFFPNKTRQIITIDDVLGQAGEDSEGVLNYYKMPQAFVELLWDSFSAKPVHDKLSTSFVRWDNYLQTLQDKSFTGYLESENEGMLGYILMKEGLIEDEFYYQPLDLSKLCKFRLFNLPEPYFIPEKDEIKLNFLDIFSDMLKTTYSIFIQSDDHNVGLSKALSIARKKYPILLKEVHNKKSGSLDFEIMLKNLEEIPSSDKRDAFVDCLIELLYQRLMLIKEAFDEDIFERTLKELKMVQLYYQKPLRRFRIGESLLILWKKFD</sequence>
<evidence type="ECO:0000313" key="2">
    <source>
        <dbReference type="Proteomes" id="UP001594351"/>
    </source>
</evidence>